<sequence>MKRVDLLTFRGFLVSYLIAGLFLIGCKSTVEPTEKKEEFVIAFGSCNKVDQPNPFWGSVTHLRPDLWIWGGDNIYADTADMEAMKAMYEAQNAVPGYAQLLENTPVIGTWDDHDYGLNDGGSEFDKKEESQQLLLDFLGVPKDSPRREQEGVYTVHSYKHQGQEIRVFVLDTRYFRTALKKGEGKKRYTPTAAAGQNMLGEAQWKWLEAELKASKARFNLLVSSIQFISEEHGFEKWANMPDEMRRMEKLIQESGAKGVFFISGDRHISEFSKKELQGLEYPLWDFTSSGLTHSYSSFSGEPNRHRIGEVQFEKSFGLIRLDVDSGLAVFEIRGEEGKVLQSFRQLY</sequence>
<keyword evidence="1" id="KW-0812">Transmembrane</keyword>
<keyword evidence="1" id="KW-0472">Membrane</keyword>
<comment type="caution">
    <text evidence="3">The sequence shown here is derived from an EMBL/GenBank/DDBJ whole genome shotgun (WGS) entry which is preliminary data.</text>
</comment>
<dbReference type="Gene3D" id="3.60.21.70">
    <property type="entry name" value="PhoD-like phosphatase"/>
    <property type="match status" value="1"/>
</dbReference>
<gene>
    <name evidence="3" type="ORF">BST99_02130</name>
</gene>
<evidence type="ECO:0000313" key="4">
    <source>
        <dbReference type="Proteomes" id="UP000239366"/>
    </source>
</evidence>
<protein>
    <submittedName>
        <fullName evidence="3">Alkaline phosphatase</fullName>
    </submittedName>
</protein>
<reference evidence="4" key="1">
    <citation type="submission" date="2016-11" db="EMBL/GenBank/DDBJ databases">
        <title>Trade-off between light-utilization and light-protection in marine flavobacteria.</title>
        <authorList>
            <person name="Kumagai Y."/>
            <person name="Yoshizawa S."/>
            <person name="Kogure K."/>
        </authorList>
    </citation>
    <scope>NUCLEOTIDE SEQUENCE [LARGE SCALE GENOMIC DNA]</scope>
    <source>
        <strain evidence="4">SG-18</strain>
    </source>
</reference>
<evidence type="ECO:0000313" key="3">
    <source>
        <dbReference type="EMBL" id="PQJ16739.1"/>
    </source>
</evidence>
<dbReference type="Pfam" id="PF09423">
    <property type="entry name" value="PhoD"/>
    <property type="match status" value="1"/>
</dbReference>
<dbReference type="EMBL" id="MQVX01000001">
    <property type="protein sequence ID" value="PQJ16739.1"/>
    <property type="molecule type" value="Genomic_DNA"/>
</dbReference>
<proteinExistence type="predicted"/>
<name>A0A2S7T9W8_9FLAO</name>
<feature type="domain" description="PhoD-like phosphatase metallophosphatase" evidence="2">
    <location>
        <begin position="94"/>
        <end position="293"/>
    </location>
</feature>
<keyword evidence="4" id="KW-1185">Reference proteome</keyword>
<dbReference type="InterPro" id="IPR038607">
    <property type="entry name" value="PhoD-like_sf"/>
</dbReference>
<dbReference type="InterPro" id="IPR018946">
    <property type="entry name" value="PhoD-like_MPP"/>
</dbReference>
<dbReference type="CDD" id="cd07389">
    <property type="entry name" value="MPP_PhoD"/>
    <property type="match status" value="1"/>
</dbReference>
<evidence type="ECO:0000256" key="1">
    <source>
        <dbReference type="SAM" id="Phobius"/>
    </source>
</evidence>
<dbReference type="Proteomes" id="UP000239366">
    <property type="component" value="Unassembled WGS sequence"/>
</dbReference>
<dbReference type="InterPro" id="IPR029052">
    <property type="entry name" value="Metallo-depent_PP-like"/>
</dbReference>
<dbReference type="AlphaFoldDB" id="A0A2S7T9W8"/>
<dbReference type="RefSeq" id="WP_245916162.1">
    <property type="nucleotide sequence ID" value="NZ_MQVX01000001.1"/>
</dbReference>
<dbReference type="PANTHER" id="PTHR33987">
    <property type="entry name" value="CALCINEURIN-LIKE METALLO-PHOSPHOESTERASE SUPERFAMILY PROTEIN"/>
    <property type="match status" value="1"/>
</dbReference>
<dbReference type="PROSITE" id="PS51257">
    <property type="entry name" value="PROKAR_LIPOPROTEIN"/>
    <property type="match status" value="1"/>
</dbReference>
<feature type="transmembrane region" description="Helical" evidence="1">
    <location>
        <begin position="7"/>
        <end position="25"/>
    </location>
</feature>
<accession>A0A2S7T9W8</accession>
<dbReference type="SUPFAM" id="SSF56300">
    <property type="entry name" value="Metallo-dependent phosphatases"/>
    <property type="match status" value="1"/>
</dbReference>
<dbReference type="PANTHER" id="PTHR33987:SF1">
    <property type="entry name" value="CALCINEURIN-LIKE METALLO-PHOSPHOESTERASE SUPERFAMILY PROTEIN"/>
    <property type="match status" value="1"/>
</dbReference>
<keyword evidence="1" id="KW-1133">Transmembrane helix</keyword>
<evidence type="ECO:0000259" key="2">
    <source>
        <dbReference type="Pfam" id="PF09423"/>
    </source>
</evidence>
<organism evidence="3 4">
    <name type="scientific">Aureicoccus marinus</name>
    <dbReference type="NCBI Taxonomy" id="754435"/>
    <lineage>
        <taxon>Bacteria</taxon>
        <taxon>Pseudomonadati</taxon>
        <taxon>Bacteroidota</taxon>
        <taxon>Flavobacteriia</taxon>
        <taxon>Flavobacteriales</taxon>
        <taxon>Flavobacteriaceae</taxon>
        <taxon>Aureicoccus</taxon>
    </lineage>
</organism>